<comment type="caution">
    <text evidence="2">The sequence shown here is derived from an EMBL/GenBank/DDBJ whole genome shotgun (WGS) entry which is preliminary data.</text>
</comment>
<keyword evidence="1" id="KW-0472">Membrane</keyword>
<proteinExistence type="predicted"/>
<protein>
    <recommendedName>
        <fullName evidence="4">Core-binding (CB) domain-containing protein</fullName>
    </recommendedName>
</protein>
<dbReference type="EMBL" id="VJMI01021275">
    <property type="protein sequence ID" value="KAF0702134.1"/>
    <property type="molecule type" value="Genomic_DNA"/>
</dbReference>
<sequence>MSTNSDFIIEGARRSRIPDSTRLGYLSGIKKVVNWAVMTGKPELLMPSTEHEGRMTLDLHVFANENFLEFIVWTVRERDIGLGTLRGYRSAVKSLYIDQGVALPEPYDADMKVIFSGTEFYIFRKHSLVELDVPYQIHGDDTIRAHVAREDDAIGFVFHKTKTSQEGTKNKDPKHSFANPLKPQVCLFLALGIYLACNITNFAKQSFSWGKTKGSFWQTPWVIVVLLAAIVCWERQKSE</sequence>
<name>A0A6A4YXJ7_APHAT</name>
<gene>
    <name evidence="2" type="ORF">AaE_016108</name>
</gene>
<evidence type="ECO:0008006" key="4">
    <source>
        <dbReference type="Google" id="ProtNLM"/>
    </source>
</evidence>
<keyword evidence="1" id="KW-0812">Transmembrane</keyword>
<feature type="transmembrane region" description="Helical" evidence="1">
    <location>
        <begin position="215"/>
        <end position="233"/>
    </location>
</feature>
<reference evidence="2 3" key="1">
    <citation type="submission" date="2019-06" db="EMBL/GenBank/DDBJ databases">
        <title>Genomics analysis of Aphanomyces spp. identifies a new class of oomycete effector associated with host adaptation.</title>
        <authorList>
            <person name="Gaulin E."/>
        </authorList>
    </citation>
    <scope>NUCLEOTIDE SEQUENCE [LARGE SCALE GENOMIC DNA]</scope>
    <source>
        <strain evidence="2 3">E</strain>
    </source>
</reference>
<keyword evidence="1" id="KW-1133">Transmembrane helix</keyword>
<evidence type="ECO:0000313" key="3">
    <source>
        <dbReference type="Proteomes" id="UP000469452"/>
    </source>
</evidence>
<evidence type="ECO:0000313" key="2">
    <source>
        <dbReference type="EMBL" id="KAF0702134.1"/>
    </source>
</evidence>
<dbReference type="Proteomes" id="UP000469452">
    <property type="component" value="Unassembled WGS sequence"/>
</dbReference>
<feature type="transmembrane region" description="Helical" evidence="1">
    <location>
        <begin position="185"/>
        <end position="203"/>
    </location>
</feature>
<accession>A0A6A4YXJ7</accession>
<dbReference type="VEuPathDB" id="FungiDB:H257_19222"/>
<dbReference type="AlphaFoldDB" id="A0A6A4YXJ7"/>
<organism evidence="2 3">
    <name type="scientific">Aphanomyces astaci</name>
    <name type="common">Crayfish plague agent</name>
    <dbReference type="NCBI Taxonomy" id="112090"/>
    <lineage>
        <taxon>Eukaryota</taxon>
        <taxon>Sar</taxon>
        <taxon>Stramenopiles</taxon>
        <taxon>Oomycota</taxon>
        <taxon>Saprolegniomycetes</taxon>
        <taxon>Saprolegniales</taxon>
        <taxon>Verrucalvaceae</taxon>
        <taxon>Aphanomyces</taxon>
    </lineage>
</organism>
<evidence type="ECO:0000256" key="1">
    <source>
        <dbReference type="SAM" id="Phobius"/>
    </source>
</evidence>